<name>A0ABD5RZ16_9EURY</name>
<evidence type="ECO:0000313" key="3">
    <source>
        <dbReference type="Proteomes" id="UP001596328"/>
    </source>
</evidence>
<proteinExistence type="predicted"/>
<dbReference type="PANTHER" id="PTHR43384">
    <property type="entry name" value="SEPTUM SITE-DETERMINING PROTEIN MIND HOMOLOG, CHLOROPLASTIC-RELATED"/>
    <property type="match status" value="1"/>
</dbReference>
<reference evidence="2 3" key="1">
    <citation type="journal article" date="2019" name="Int. J. Syst. Evol. Microbiol.">
        <title>The Global Catalogue of Microorganisms (GCM) 10K type strain sequencing project: providing services to taxonomists for standard genome sequencing and annotation.</title>
        <authorList>
            <consortium name="The Broad Institute Genomics Platform"/>
            <consortium name="The Broad Institute Genome Sequencing Center for Infectious Disease"/>
            <person name="Wu L."/>
            <person name="Ma J."/>
        </authorList>
    </citation>
    <scope>NUCLEOTIDE SEQUENCE [LARGE SCALE GENOMIC DNA]</scope>
    <source>
        <strain evidence="2 3">NBRC 111368</strain>
    </source>
</reference>
<dbReference type="InterPro" id="IPR027417">
    <property type="entry name" value="P-loop_NTPase"/>
</dbReference>
<protein>
    <submittedName>
        <fullName evidence="2">AAA family ATPase</fullName>
    </submittedName>
</protein>
<feature type="domain" description="CobQ/CobB/MinD/ParA nucleotide binding" evidence="1">
    <location>
        <begin position="6"/>
        <end position="51"/>
    </location>
</feature>
<dbReference type="PANTHER" id="PTHR43384:SF10">
    <property type="entry name" value="ATPASE INVOLVED IN CHROMOSOME PARTITIONING, PARA_MIND FAMILY"/>
    <property type="match status" value="1"/>
</dbReference>
<evidence type="ECO:0000313" key="2">
    <source>
        <dbReference type="EMBL" id="MFC6724540.1"/>
    </source>
</evidence>
<comment type="caution">
    <text evidence="2">The sequence shown here is derived from an EMBL/GenBank/DDBJ whole genome shotgun (WGS) entry which is preliminary data.</text>
</comment>
<dbReference type="Pfam" id="PF01656">
    <property type="entry name" value="CbiA"/>
    <property type="match status" value="1"/>
</dbReference>
<feature type="non-terminal residue" evidence="2">
    <location>
        <position position="84"/>
    </location>
</feature>
<gene>
    <name evidence="2" type="ORF">ACFQE1_09165</name>
</gene>
<sequence length="84" mass="8650">MVEAFAVASGKGGTGKTTTTLALGMALAERHDVTVVDADTGMANLLFHAGLDDADATLHDLLLSDREASVADATYDRFGLSVVP</sequence>
<organism evidence="2 3">
    <name type="scientific">Halobium palmae</name>
    <dbReference type="NCBI Taxonomy" id="1776492"/>
    <lineage>
        <taxon>Archaea</taxon>
        <taxon>Methanobacteriati</taxon>
        <taxon>Methanobacteriota</taxon>
        <taxon>Stenosarchaea group</taxon>
        <taxon>Halobacteria</taxon>
        <taxon>Halobacteriales</taxon>
        <taxon>Haloferacaceae</taxon>
        <taxon>Halobium</taxon>
    </lineage>
</organism>
<dbReference type="InterPro" id="IPR050625">
    <property type="entry name" value="ParA/MinD_ATPase"/>
</dbReference>
<dbReference type="AlphaFoldDB" id="A0ABD5RZ16"/>
<accession>A0ABD5RZ16</accession>
<dbReference type="EMBL" id="JBHSWU010000208">
    <property type="protein sequence ID" value="MFC6724540.1"/>
    <property type="molecule type" value="Genomic_DNA"/>
</dbReference>
<dbReference type="SUPFAM" id="SSF52540">
    <property type="entry name" value="P-loop containing nucleoside triphosphate hydrolases"/>
    <property type="match status" value="1"/>
</dbReference>
<dbReference type="Proteomes" id="UP001596328">
    <property type="component" value="Unassembled WGS sequence"/>
</dbReference>
<dbReference type="Gene3D" id="3.40.50.300">
    <property type="entry name" value="P-loop containing nucleotide triphosphate hydrolases"/>
    <property type="match status" value="1"/>
</dbReference>
<evidence type="ECO:0000259" key="1">
    <source>
        <dbReference type="Pfam" id="PF01656"/>
    </source>
</evidence>
<dbReference type="InterPro" id="IPR002586">
    <property type="entry name" value="CobQ/CobB/MinD/ParA_Nub-bd_dom"/>
</dbReference>
<keyword evidence="3" id="KW-1185">Reference proteome</keyword>